<dbReference type="InterPro" id="IPR036420">
    <property type="entry name" value="BRCT_dom_sf"/>
</dbReference>
<feature type="domain" description="BRCT" evidence="1">
    <location>
        <begin position="89"/>
        <end position="168"/>
    </location>
</feature>
<protein>
    <recommendedName>
        <fullName evidence="1">BRCT domain-containing protein</fullName>
    </recommendedName>
</protein>
<dbReference type="SMART" id="SM00292">
    <property type="entry name" value="BRCT"/>
    <property type="match status" value="1"/>
</dbReference>
<dbReference type="SUPFAM" id="SSF52113">
    <property type="entry name" value="BRCT domain"/>
    <property type="match status" value="1"/>
</dbReference>
<reference evidence="2" key="1">
    <citation type="journal article" date="2021" name="Proc. Natl. Acad. Sci. U.S.A.">
        <title>A Catalog of Tens of Thousands of Viruses from Human Metagenomes Reveals Hidden Associations with Chronic Diseases.</title>
        <authorList>
            <person name="Tisza M.J."/>
            <person name="Buck C.B."/>
        </authorList>
    </citation>
    <scope>NUCLEOTIDE SEQUENCE</scope>
    <source>
        <strain evidence="2">CtTDl1</strain>
    </source>
</reference>
<dbReference type="Pfam" id="PF00533">
    <property type="entry name" value="BRCT"/>
    <property type="match status" value="1"/>
</dbReference>
<accession>A0A8S5Q4Z6</accession>
<dbReference type="InterPro" id="IPR001357">
    <property type="entry name" value="BRCT_dom"/>
</dbReference>
<evidence type="ECO:0000259" key="1">
    <source>
        <dbReference type="SMART" id="SM00292"/>
    </source>
</evidence>
<organism evidence="2">
    <name type="scientific">Myoviridae sp. ctTDl1</name>
    <dbReference type="NCBI Taxonomy" id="2825109"/>
    <lineage>
        <taxon>Viruses</taxon>
        <taxon>Duplodnaviria</taxon>
        <taxon>Heunggongvirae</taxon>
        <taxon>Uroviricota</taxon>
        <taxon>Caudoviricetes</taxon>
    </lineage>
</organism>
<dbReference type="EMBL" id="BK015576">
    <property type="protein sequence ID" value="DAE14138.1"/>
    <property type="molecule type" value="Genomic_DNA"/>
</dbReference>
<proteinExistence type="predicted"/>
<evidence type="ECO:0000313" key="2">
    <source>
        <dbReference type="EMBL" id="DAE14138.1"/>
    </source>
</evidence>
<dbReference type="Gene3D" id="3.40.50.10190">
    <property type="entry name" value="BRCT domain"/>
    <property type="match status" value="1"/>
</dbReference>
<sequence length="172" mass="19728">MATEKFVVYMNAHKEVNAFHITNIVENDVYLIGYCHAYARVLTLRHDRIIQEFDNIEDAKQYALNVPDDKFHLYDSLINSQKRELKKNPPCLSVTFCFSGFKAAAKEEMTQLAIDHNLRVVSDVSSKTDFLVICEKSKTVGPSKLAKAEKHGVKIIYEDAFFYMLETGEILQ</sequence>
<name>A0A8S5Q4Z6_9CAUD</name>